<dbReference type="Proteomes" id="UP001169242">
    <property type="component" value="Unassembled WGS sequence"/>
</dbReference>
<comment type="caution">
    <text evidence="1">The sequence shown here is derived from an EMBL/GenBank/DDBJ whole genome shotgun (WGS) entry which is preliminary data.</text>
</comment>
<proteinExistence type="predicted"/>
<sequence length="122" mass="13886">MQNAELPNKKNWFHLPIGKPDEHMDETHRFIRISRKPGGYLASLLIADVESDIPNLKIYVQLNTSLEKLDGLSVELSTMTEKEKQQFADKLNKEKPKAIEDMITFAKEITTSTMAFCMNGGM</sequence>
<accession>A0AA42DLT1</accession>
<gene>
    <name evidence="1" type="ORF">PBV87_07985</name>
</gene>
<organism evidence="1 2">
    <name type="scientific">Holtiella tumoricola</name>
    <dbReference type="NCBI Taxonomy" id="3018743"/>
    <lineage>
        <taxon>Bacteria</taxon>
        <taxon>Bacillati</taxon>
        <taxon>Bacillota</taxon>
        <taxon>Clostridia</taxon>
        <taxon>Lachnospirales</taxon>
        <taxon>Cellulosilyticaceae</taxon>
        <taxon>Holtiella</taxon>
    </lineage>
</organism>
<dbReference type="EMBL" id="JAQIFT010000033">
    <property type="protein sequence ID" value="MDA3731414.1"/>
    <property type="molecule type" value="Genomic_DNA"/>
</dbReference>
<protein>
    <submittedName>
        <fullName evidence="1">Uncharacterized protein</fullName>
    </submittedName>
</protein>
<reference evidence="1" key="1">
    <citation type="journal article" date="2023" name="Int. J. Syst. Evol. Microbiol.">
        <title>&lt;i&gt;Holtiella tumoricola&lt;/i&gt; gen. nov. sp. nov., isolated from a human clinical sample.</title>
        <authorList>
            <person name="Allen-Vercoe E."/>
            <person name="Daigneault M.C."/>
            <person name="Vancuren S.J."/>
            <person name="Cochrane K."/>
            <person name="O'Neal L.L."/>
            <person name="Sankaranarayanan K."/>
            <person name="Lawson P.A."/>
        </authorList>
    </citation>
    <scope>NUCLEOTIDE SEQUENCE</scope>
    <source>
        <strain evidence="1">CC70A</strain>
    </source>
</reference>
<keyword evidence="2" id="KW-1185">Reference proteome</keyword>
<evidence type="ECO:0000313" key="2">
    <source>
        <dbReference type="Proteomes" id="UP001169242"/>
    </source>
</evidence>
<name>A0AA42DLT1_9FIRM</name>
<dbReference type="RefSeq" id="WP_271011799.1">
    <property type="nucleotide sequence ID" value="NZ_JAQIFT010000033.1"/>
</dbReference>
<evidence type="ECO:0000313" key="1">
    <source>
        <dbReference type="EMBL" id="MDA3731414.1"/>
    </source>
</evidence>
<dbReference type="AlphaFoldDB" id="A0AA42DLT1"/>